<evidence type="ECO:0000256" key="2">
    <source>
        <dbReference type="ARBA" id="ARBA00022574"/>
    </source>
</evidence>
<comment type="similarity">
    <text evidence="1">Belongs to the cytochrome P450 family.</text>
</comment>
<dbReference type="GO" id="GO:0020037">
    <property type="term" value="F:heme binding"/>
    <property type="evidence" value="ECO:0007669"/>
    <property type="project" value="InterPro"/>
</dbReference>
<evidence type="ECO:0000256" key="4">
    <source>
        <dbReference type="ARBA" id="ARBA00023004"/>
    </source>
</evidence>
<dbReference type="Pfam" id="PF16057">
    <property type="entry name" value="DUF4800"/>
    <property type="match status" value="1"/>
</dbReference>
<dbReference type="InterPro" id="IPR046851">
    <property type="entry name" value="NBCH_WD40"/>
</dbReference>
<dbReference type="GO" id="GO:0005506">
    <property type="term" value="F:iron ion binding"/>
    <property type="evidence" value="ECO:0007669"/>
    <property type="project" value="InterPro"/>
</dbReference>
<dbReference type="PRINTS" id="PR00463">
    <property type="entry name" value="EP450I"/>
</dbReference>
<dbReference type="InterPro" id="IPR000409">
    <property type="entry name" value="BEACH_dom"/>
</dbReference>
<dbReference type="GO" id="GO:0008104">
    <property type="term" value="P:intracellular protein localization"/>
    <property type="evidence" value="ECO:0007669"/>
    <property type="project" value="TreeGrafter"/>
</dbReference>
<dbReference type="SUPFAM" id="SSF48264">
    <property type="entry name" value="Cytochrome P450"/>
    <property type="match status" value="1"/>
</dbReference>
<sequence length="2970" mass="336755">EAQRIELYEIFKDPDYLKLWLDSFVSSYEQFLDVDFEKLPTRVDDIPPGISLLPDNILQVLRLQLLQCVQKMSDGLEEQQQALSLLLVKFFIILCRNLANVEEIGMCSYINHVITMTTLYIQQLKSKTKEKEMADQTPIEEFVRHALVFCESLYDPYRNWRQRIAGNPTTSYLLQSECFQESEHLKESLKCCLLHLFGAIVAGGQRNALQAVSPATMEVLMRVLADCDNWDDGSPEEVSRKAELTLKCLTEVVHILLNSSSDQRQVETSTILENYFKLLNSDHSALPKPRRCRQWESRFIALQIQMLNAITAMLDCTDRPVLQAIFLNSNCFEHLIRLLQNCKLFLNANNKVADKSEKDLANKLLTEMNEDQVFQGHLDCLAVSTIQALTAVMHKSPAAKEVFKERIGYAHIYEVLKSLGQPSRELLEELMNMAVEGDHMAVGILGISNVQPLLLLIQWLPELESHDLQIFISNWLRRICCINRQSRATCVNADMVIRIIETLNHHSALHCTCAENLIALLGSLGSQSMGSEELLQLIRLLRTEEPKQAHPYVISVVRAILAMARKQGMASALQYFNLCHSMAGIAVPSIQKWPGSAFSFNAWLCLDQDQVDPSTASKTGKRKQLYSFFTGSGMGFEAFITCSGVLVVAVCTKREYATVMLPEHCFFDSLWHNVTIVHMPGKRPFGQSLVYIYVNGQQKISAPLRFPAMNEPFTSCCIGSAGQRTTTPPPSQIPDPPFSSPVMPHRTSLGGILSPGSWGGMLAKPELITKMISAGTQDSEWGCPTSLEGQLGSVIIFHEALQPPQVKALYLAGKFPCLSGGRVEASDMINCIGGINVLFPLLEQISFLGRQMPEKSVGETLPPEVVTPVEGDWVVLSSTKASEARLEKNIVATFILVIKHFIQRHHVNQENLIHCHGVATLGTLLQKVPSILMDVNVLMAVQLLIEQVSVEKNLQLLQQMYQHLLFDFSIWNSGDFPFRIGHIQYLSTIIKDSRRLFRKKYGVQFLLDTLRVYYGSGCKDSDLAPDDLRTIRTSLYGLIKYFLSKGGTHEEIQSIVGYIAATSEEEQLWGILDVLFSLLHSSSAPDQLFLLLFEPGNADILYALLLHQRYSDRLRELVFKIMEEMLKCTKVYERSKHRMRLREVGYSGLGLLLNESSVTVSLIKNLLNQVLHADPAVNYKDLLAVVHLAHRSDINMRVVICRKVLHLLRSQPDAAQQISQQLGWQDTLIRLFLKENSEVQMGFRESKADSSREEEKKPPAEELQKYHADKMEGDKADTFASVNGLFDQWSLEDNKSLNVPAHFSAMPLEDASTAEMSFKSEDREELWHSNPSHLSLDLSSVDSYELAEVVNQMTDSLPSTPSPIENRKPFSGQPEKELDVIGDVGFSAADLSLFENQGGGDNELVQLLTDILLCIMWKGIERSDDEAWMERGQVFSALTKLGISNELLRPSDEIKLNLLEKMLEWSVTDNRDSKALPTHAENAFRLLLIVQDFLQAEGLVNSNLWTEKLLEELVTLMDSLSVWYSAGPEATWFSQVQVQLLLGFIAQDNLQVCAMAAAKLNTLLQTKVIESQPEACYLLGKLEGILSRSIEEKTETYSFLIPLVRTLVSKIYELLFMNLHLPSLPSTNGSPSFFEDFQEYCRSDEWKVYIDKYIIPNMKQYEENSFRHGHEQMALYWKDCYEAFMVNMHKRDRERGESKLKFQEHFVEPFSRKARQENLRYNSMLKQLNSQHTATLRQWRAAQLYLLSERGPWSEMKQHPVHWKLSNVENFSRMRLKLVQNYNFNSHQDASDLRDNLGVYQTQPSSESLLLEVVKQVKVSDLEDDVLELPEEDTAASSNMDEKDEQSQKEKLILSENCELVTVIDVIPGRLEVTTQHLYFFDGSIEKEEGEHDQWLFNFSAIQHSALSRGLSNIATLNSDCEKLNLNIHTMLIKWVNREISNFDYLIQLNTMAGRTYNDLAQYPVFPWILRDYTSEELDLNNPAVFRDLSKPIGVVNEKNAKAVKEKYDNFEDPLGVIDKFHYGTHYSNAAGVMHYLIRVEPFTTLHIQLQSGRFDCADRQFHSIPATWQALMDNPNDVKELIPEFFYFPEFLENQNGFNLGQLQISKEAVNDVVLPRWAHSPEDFIYKHRKALESEYVSAHLHEWIDLIFGYKQRGPAAVEALNVFYYCTYEGTKQYTYFLVINTVCCLLGISDGVPIVKAVVPRNQSRSFMSQGSPEILVTASLNCVIGTHGWLPYDKNISNYFTFIKDTTVTNPKTQRNMSGPFAPGLEITSKLFAVSHDAKLLFSGGHWDNSIRVTSLTKGKLIGQHIRHMDIVTCLAIDYCGIHLISGSRDTTCMIWQIVQQGRDSSCRALKINCSLGLLSIKYFQNTSLLYKYSFYDGTVIIRTIRKGQYMRTLRPPCESSLLLTVPNLAVSWEGHIVVHTSIEGKTTLKDKNALHLYSVNGKHLGSETLKEEVSDMCVTGEYIVMGSLQGFLSIRDLYSLNLSISPLAMRLPIHCISVTKEYSHILVGLEDGKLIIVGVGKPAEASRQASGIPGLAPTDDKDGNLPDIIASRSLHEFLVNLHEKYGPLVSFWFGRRLVVSLGSIDLLKQHVNPNRSSDPFEMMLKSFLRYQSSLNGDTGESHLRRKLYESGVTKSLQSNLALIQKLSEELLAKWLSLPEAQHVPLCQHMLGFAMKSVTQTAMGSSFEDDQEVIRFRRHHDAIWSEIGKGFLDGSLDKNTTRKKLYEDALKEMESTLRKVIKERRGRSFNRHVFIDTLLQGNLSDQQILEDTMIFSLAGCIITANLCTWAVYFLTTSEDVQQNLCKEVDHVLGKGPITHEKIEQLRYCRQVLCETVRTAKLTPIAAQLQELEGRVDQHTIPKETLVLYALGVMLQDSSSWPSPYKFDPDRFNEDSAMTNLSLLGFSGSQECPELRFAYMVATVLLSVLVRKLYLHPVKGQVMETKYELVTSPKEEAWITVSKRS</sequence>
<dbReference type="SUPFAM" id="SSF50978">
    <property type="entry name" value="WD40 repeat-like"/>
    <property type="match status" value="1"/>
</dbReference>
<accession>A0A8C9EX29</accession>
<dbReference type="InterPro" id="IPR036396">
    <property type="entry name" value="Cyt_P450_sf"/>
</dbReference>
<keyword evidence="5" id="KW-0349">Heme</keyword>
<dbReference type="InterPro" id="IPR001680">
    <property type="entry name" value="WD40_rpt"/>
</dbReference>
<dbReference type="Proteomes" id="UP000694428">
    <property type="component" value="Unplaced"/>
</dbReference>
<dbReference type="InterPro" id="IPR023362">
    <property type="entry name" value="PH-BEACH_dom"/>
</dbReference>
<proteinExistence type="inferred from homology"/>
<dbReference type="InterPro" id="IPR016024">
    <property type="entry name" value="ARM-type_fold"/>
</dbReference>
<dbReference type="Ensembl" id="ENSPSTT00000007600.1">
    <property type="protein sequence ID" value="ENSPSTP00000007244.1"/>
    <property type="gene ID" value="ENSPSTG00000003361.1"/>
</dbReference>
<protein>
    <submittedName>
        <fullName evidence="8">Neurobeachin like 1</fullName>
    </submittedName>
</protein>
<keyword evidence="9" id="KW-1185">Reference proteome</keyword>
<dbReference type="PROSITE" id="PS51783">
    <property type="entry name" value="PH_BEACH"/>
    <property type="match status" value="1"/>
</dbReference>
<feature type="binding site" description="axial binding residue" evidence="5">
    <location>
        <position position="2917"/>
    </location>
    <ligand>
        <name>heme</name>
        <dbReference type="ChEBI" id="CHEBI:30413"/>
    </ligand>
    <ligandPart>
        <name>Fe</name>
        <dbReference type="ChEBI" id="CHEBI:18248"/>
    </ligandPart>
</feature>
<dbReference type="InterPro" id="IPR031570">
    <property type="entry name" value="NBEA/BDCP_DUF4704"/>
</dbReference>
<dbReference type="GO" id="GO:0005829">
    <property type="term" value="C:cytosol"/>
    <property type="evidence" value="ECO:0007669"/>
    <property type="project" value="TreeGrafter"/>
</dbReference>
<evidence type="ECO:0000256" key="5">
    <source>
        <dbReference type="PIRSR" id="PIRSR602401-1"/>
    </source>
</evidence>
<dbReference type="PANTHER" id="PTHR13743">
    <property type="entry name" value="BEIGE/BEACH-RELATED"/>
    <property type="match status" value="1"/>
</dbReference>
<evidence type="ECO:0000259" key="6">
    <source>
        <dbReference type="PROSITE" id="PS50197"/>
    </source>
</evidence>
<keyword evidence="4 5" id="KW-0408">Iron</keyword>
<dbReference type="Gene3D" id="2.130.10.10">
    <property type="entry name" value="YVTN repeat-like/Quinoprotein amine dehydrogenase"/>
    <property type="match status" value="1"/>
</dbReference>
<dbReference type="GO" id="GO:0004497">
    <property type="term" value="F:monooxygenase activity"/>
    <property type="evidence" value="ECO:0007669"/>
    <property type="project" value="InterPro"/>
</dbReference>
<feature type="domain" description="BEACH-type PH" evidence="7">
    <location>
        <begin position="1847"/>
        <end position="1948"/>
    </location>
</feature>
<keyword evidence="2" id="KW-0853">WD repeat</keyword>
<organism evidence="8 9">
    <name type="scientific">Pavo cristatus</name>
    <name type="common">Indian peafowl</name>
    <name type="synonym">Blue peafowl</name>
    <dbReference type="NCBI Taxonomy" id="9049"/>
    <lineage>
        <taxon>Eukaryota</taxon>
        <taxon>Metazoa</taxon>
        <taxon>Chordata</taxon>
        <taxon>Craniata</taxon>
        <taxon>Vertebrata</taxon>
        <taxon>Euteleostomi</taxon>
        <taxon>Archelosauria</taxon>
        <taxon>Archosauria</taxon>
        <taxon>Dinosauria</taxon>
        <taxon>Saurischia</taxon>
        <taxon>Theropoda</taxon>
        <taxon>Coelurosauria</taxon>
        <taxon>Aves</taxon>
        <taxon>Neognathae</taxon>
        <taxon>Galloanserae</taxon>
        <taxon>Galliformes</taxon>
        <taxon>Phasianidae</taxon>
        <taxon>Phasianinae</taxon>
        <taxon>Pavo</taxon>
    </lineage>
</organism>
<reference evidence="8" key="2">
    <citation type="submission" date="2025-09" db="UniProtKB">
        <authorList>
            <consortium name="Ensembl"/>
        </authorList>
    </citation>
    <scope>IDENTIFICATION</scope>
</reference>
<dbReference type="SUPFAM" id="SSF48371">
    <property type="entry name" value="ARM repeat"/>
    <property type="match status" value="2"/>
</dbReference>
<dbReference type="PANTHER" id="PTHR13743:SF115">
    <property type="entry name" value="NEUROBEACHIN-LIKE PROTEIN 1"/>
    <property type="match status" value="1"/>
</dbReference>
<dbReference type="SUPFAM" id="SSF49899">
    <property type="entry name" value="Concanavalin A-like lectins/glucanases"/>
    <property type="match status" value="1"/>
</dbReference>
<dbReference type="SUPFAM" id="SSF81837">
    <property type="entry name" value="BEACH domain"/>
    <property type="match status" value="1"/>
</dbReference>
<dbReference type="SMART" id="SM01026">
    <property type="entry name" value="Beach"/>
    <property type="match status" value="1"/>
</dbReference>
<dbReference type="InterPro" id="IPR036322">
    <property type="entry name" value="WD40_repeat_dom_sf"/>
</dbReference>
<dbReference type="Pfam" id="PF15787">
    <property type="entry name" value="DUF4704"/>
    <property type="match status" value="1"/>
</dbReference>
<evidence type="ECO:0000256" key="1">
    <source>
        <dbReference type="ARBA" id="ARBA00010617"/>
    </source>
</evidence>
<dbReference type="InterPro" id="IPR050865">
    <property type="entry name" value="BEACH_Domain"/>
</dbReference>
<evidence type="ECO:0000256" key="3">
    <source>
        <dbReference type="ARBA" id="ARBA00022737"/>
    </source>
</evidence>
<dbReference type="GO" id="GO:0019901">
    <property type="term" value="F:protein kinase binding"/>
    <property type="evidence" value="ECO:0007669"/>
    <property type="project" value="TreeGrafter"/>
</dbReference>
<dbReference type="CDD" id="cd06071">
    <property type="entry name" value="Beach"/>
    <property type="match status" value="1"/>
</dbReference>
<dbReference type="InterPro" id="IPR001128">
    <property type="entry name" value="Cyt_P450"/>
</dbReference>
<dbReference type="PROSITE" id="PS50197">
    <property type="entry name" value="BEACH"/>
    <property type="match status" value="1"/>
</dbReference>
<reference evidence="8" key="1">
    <citation type="submission" date="2025-08" db="UniProtKB">
        <authorList>
            <consortium name="Ensembl"/>
        </authorList>
    </citation>
    <scope>IDENTIFICATION</scope>
</reference>
<dbReference type="GO" id="GO:0016705">
    <property type="term" value="F:oxidoreductase activity, acting on paired donors, with incorporation or reduction of molecular oxygen"/>
    <property type="evidence" value="ECO:0007669"/>
    <property type="project" value="InterPro"/>
</dbReference>
<dbReference type="CDD" id="cd20627">
    <property type="entry name" value="CYP20A1"/>
    <property type="match status" value="1"/>
</dbReference>
<dbReference type="Gene3D" id="1.10.1540.10">
    <property type="entry name" value="BEACH domain"/>
    <property type="match status" value="1"/>
</dbReference>
<dbReference type="InterPro" id="IPR015943">
    <property type="entry name" value="WD40/YVTN_repeat-like_dom_sf"/>
</dbReference>
<dbReference type="InterPro" id="IPR002401">
    <property type="entry name" value="Cyt_P450_E_grp-I"/>
</dbReference>
<name>A0A8C9EX29_PAVCR</name>
<dbReference type="Pfam" id="PF20426">
    <property type="entry name" value="NBCH_WD40"/>
    <property type="match status" value="2"/>
</dbReference>
<dbReference type="InterPro" id="IPR036372">
    <property type="entry name" value="BEACH_dom_sf"/>
</dbReference>
<evidence type="ECO:0000313" key="8">
    <source>
        <dbReference type="Ensembl" id="ENSPSTP00000007244.1"/>
    </source>
</evidence>
<dbReference type="FunFam" id="1.10.1540.10:FF:000001">
    <property type="entry name" value="neurobeachin isoform X1"/>
    <property type="match status" value="1"/>
</dbReference>
<evidence type="ECO:0000259" key="7">
    <source>
        <dbReference type="PROSITE" id="PS51783"/>
    </source>
</evidence>
<dbReference type="Gene3D" id="1.10.630.10">
    <property type="entry name" value="Cytochrome P450"/>
    <property type="match status" value="1"/>
</dbReference>
<keyword evidence="3" id="KW-0677">Repeat</keyword>
<dbReference type="Pfam" id="PF00067">
    <property type="entry name" value="p450"/>
    <property type="match status" value="1"/>
</dbReference>
<dbReference type="SUPFAM" id="SSF50729">
    <property type="entry name" value="PH domain-like"/>
    <property type="match status" value="1"/>
</dbReference>
<feature type="domain" description="BEACH" evidence="6">
    <location>
        <begin position="1920"/>
        <end position="2220"/>
    </location>
</feature>
<dbReference type="InterPro" id="IPR013320">
    <property type="entry name" value="ConA-like_dom_sf"/>
</dbReference>
<keyword evidence="5" id="KW-0479">Metal-binding</keyword>
<dbReference type="Pfam" id="PF02138">
    <property type="entry name" value="Beach"/>
    <property type="match status" value="1"/>
</dbReference>
<dbReference type="GO" id="GO:0016020">
    <property type="term" value="C:membrane"/>
    <property type="evidence" value="ECO:0007669"/>
    <property type="project" value="TreeGrafter"/>
</dbReference>
<comment type="cofactor">
    <cofactor evidence="5">
        <name>heme</name>
        <dbReference type="ChEBI" id="CHEBI:30413"/>
    </cofactor>
</comment>
<evidence type="ECO:0000313" key="9">
    <source>
        <dbReference type="Proteomes" id="UP000694428"/>
    </source>
</evidence>
<dbReference type="SMART" id="SM00320">
    <property type="entry name" value="WD40"/>
    <property type="match status" value="2"/>
</dbReference>